<dbReference type="EMBL" id="LAZR01042470">
    <property type="protein sequence ID" value="KKL09467.1"/>
    <property type="molecule type" value="Genomic_DNA"/>
</dbReference>
<feature type="non-terminal residue" evidence="1">
    <location>
        <position position="213"/>
    </location>
</feature>
<dbReference type="InterPro" id="IPR017853">
    <property type="entry name" value="GH"/>
</dbReference>
<proteinExistence type="predicted"/>
<dbReference type="AlphaFoldDB" id="A0A0F9B6P4"/>
<gene>
    <name evidence="1" type="ORF">LCGC14_2565560</name>
</gene>
<dbReference type="Gene3D" id="3.20.20.80">
    <property type="entry name" value="Glycosidases"/>
    <property type="match status" value="1"/>
</dbReference>
<dbReference type="SUPFAM" id="SSF51445">
    <property type="entry name" value="(Trans)glycosidases"/>
    <property type="match status" value="1"/>
</dbReference>
<protein>
    <submittedName>
        <fullName evidence="1">Uncharacterized protein</fullName>
    </submittedName>
</protein>
<reference evidence="1" key="1">
    <citation type="journal article" date="2015" name="Nature">
        <title>Complex archaea that bridge the gap between prokaryotes and eukaryotes.</title>
        <authorList>
            <person name="Spang A."/>
            <person name="Saw J.H."/>
            <person name="Jorgensen S.L."/>
            <person name="Zaremba-Niedzwiedzka K."/>
            <person name="Martijn J."/>
            <person name="Lind A.E."/>
            <person name="van Eijk R."/>
            <person name="Schleper C."/>
            <person name="Guy L."/>
            <person name="Ettema T.J."/>
        </authorList>
    </citation>
    <scope>NUCLEOTIDE SEQUENCE</scope>
</reference>
<evidence type="ECO:0000313" key="1">
    <source>
        <dbReference type="EMBL" id="KKL09467.1"/>
    </source>
</evidence>
<accession>A0A0F9B6P4</accession>
<name>A0A0F9B6P4_9ZZZZ</name>
<organism evidence="1">
    <name type="scientific">marine sediment metagenome</name>
    <dbReference type="NCBI Taxonomy" id="412755"/>
    <lineage>
        <taxon>unclassified sequences</taxon>
        <taxon>metagenomes</taxon>
        <taxon>ecological metagenomes</taxon>
    </lineage>
</organism>
<comment type="caution">
    <text evidence="1">The sequence shown here is derived from an EMBL/GenBank/DDBJ whole genome shotgun (WGS) entry which is preliminary data.</text>
</comment>
<sequence>MAVTNQTGTGGCMPDWAKTHNLRISFHYSGPSEVGKAIMSYWWQRAEFSLEYLHRRIREYDLNQAEMMQAKGANAGCLVWSTGWSLANDAYHWDIVRRRLAEYTERGMHCLVYISLTNCFWKEMFESEPDCKGWRQMAHDGGFVPYGAIPYAGEITRYLMCVNNPSWRAYQKKRVQAALEAGADGFFWDNNFSHCYCDICQEKFRTFTAERLG</sequence>